<dbReference type="RefSeq" id="WP_088449052.1">
    <property type="nucleotide sequence ID" value="NZ_JACHXO010000001.1"/>
</dbReference>
<dbReference type="SUPFAM" id="SSF51338">
    <property type="entry name" value="Composite domain of metallo-dependent hydrolases"/>
    <property type="match status" value="1"/>
</dbReference>
<dbReference type="InterPro" id="IPR011059">
    <property type="entry name" value="Metal-dep_hydrolase_composite"/>
</dbReference>
<reference evidence="4 5" key="1">
    <citation type="submission" date="2020-08" db="EMBL/GenBank/DDBJ databases">
        <title>Genomic Encyclopedia of Type Strains, Phase III (KMG-III): the genomes of soil and plant-associated and newly described type strains.</title>
        <authorList>
            <person name="Whitman W."/>
        </authorList>
    </citation>
    <scope>NUCLEOTIDE SEQUENCE [LARGE SCALE GENOMIC DNA]</scope>
    <source>
        <strain evidence="4 5">CECT 7247</strain>
    </source>
</reference>
<comment type="caution">
    <text evidence="4">The sequence shown here is derived from an EMBL/GenBank/DDBJ whole genome shotgun (WGS) entry which is preliminary data.</text>
</comment>
<organism evidence="4 5">
    <name type="scientific">Roseateles terrae</name>
    <dbReference type="NCBI Taxonomy" id="431060"/>
    <lineage>
        <taxon>Bacteria</taxon>
        <taxon>Pseudomonadati</taxon>
        <taxon>Pseudomonadota</taxon>
        <taxon>Betaproteobacteria</taxon>
        <taxon>Burkholderiales</taxon>
        <taxon>Sphaerotilaceae</taxon>
        <taxon>Roseateles</taxon>
    </lineage>
</organism>
<evidence type="ECO:0000256" key="2">
    <source>
        <dbReference type="ARBA" id="ARBA00022801"/>
    </source>
</evidence>
<feature type="domain" description="Amidohydrolase-related" evidence="3">
    <location>
        <begin position="67"/>
        <end position="416"/>
    </location>
</feature>
<evidence type="ECO:0000259" key="3">
    <source>
        <dbReference type="Pfam" id="PF01979"/>
    </source>
</evidence>
<dbReference type="CDD" id="cd01298">
    <property type="entry name" value="ATZ_TRZ_like"/>
    <property type="match status" value="1"/>
</dbReference>
<dbReference type="EC" id="3.5.4.31" evidence="4"/>
<sequence>MTAQASQASAGVKLLLPRWLITMTPGSPVLEQHALAMEGDRIAAVLPREEALQRYASAERVELPHHVLIPGLINAHTHSAMSLLRGVADDLALMDWLNNHIWPLERQWVSEDWVYQGSMLSAAEAIRGGVTYLNDMYFFPTAMARAAVDSGLRAGVSINVIDFPTGYAANAQDYIQKGLAAYEQFKGEPLLDWTSAPHAPYTVSDDTFTQLRELAEKYDLQVHCHIHETQDEIDGSVKQYGMRPLERLDKLGLLNERMIAVHMVHLSPQEIELIAAKGVHLVHNPSSNLKLASGIAPVKALEAAGVNTVLGTDGAASNNRQDMFTEIRAAALLAKGSTGDPLTVSARTALEMATVRAAKAMGRAHDLGTLEAGKQADVVAVSLEALECQPVYHADAQLAYVAGREHVTDVWVAGRQLLKNRINTSIDTGALMGRVQGIVDKMRAGR</sequence>
<dbReference type="GO" id="GO:0050270">
    <property type="term" value="F:S-adenosylhomocysteine deaminase activity"/>
    <property type="evidence" value="ECO:0007669"/>
    <property type="project" value="UniProtKB-EC"/>
</dbReference>
<dbReference type="InterPro" id="IPR006680">
    <property type="entry name" value="Amidohydro-rel"/>
</dbReference>
<keyword evidence="2 4" id="KW-0378">Hydrolase</keyword>
<dbReference type="InterPro" id="IPR032466">
    <property type="entry name" value="Metal_Hydrolase"/>
</dbReference>
<evidence type="ECO:0000256" key="1">
    <source>
        <dbReference type="ARBA" id="ARBA00006745"/>
    </source>
</evidence>
<proteinExistence type="inferred from homology"/>
<dbReference type="Gene3D" id="2.30.40.10">
    <property type="entry name" value="Urease, subunit C, domain 1"/>
    <property type="match status" value="1"/>
</dbReference>
<dbReference type="Proteomes" id="UP000574369">
    <property type="component" value="Unassembled WGS sequence"/>
</dbReference>
<dbReference type="InterPro" id="IPR050287">
    <property type="entry name" value="MTA/SAH_deaminase"/>
</dbReference>
<accession>A0ABR6GNQ2</accession>
<dbReference type="Gene3D" id="3.20.20.140">
    <property type="entry name" value="Metal-dependent hydrolases"/>
    <property type="match status" value="1"/>
</dbReference>
<dbReference type="Pfam" id="PF01979">
    <property type="entry name" value="Amidohydro_1"/>
    <property type="match status" value="1"/>
</dbReference>
<dbReference type="SUPFAM" id="SSF51556">
    <property type="entry name" value="Metallo-dependent hydrolases"/>
    <property type="match status" value="1"/>
</dbReference>
<gene>
    <name evidence="4" type="ORF">FHS28_000716</name>
</gene>
<evidence type="ECO:0000313" key="4">
    <source>
        <dbReference type="EMBL" id="MBB3193351.1"/>
    </source>
</evidence>
<dbReference type="NCBIfam" id="NF006549">
    <property type="entry name" value="PRK09045.1"/>
    <property type="match status" value="1"/>
</dbReference>
<dbReference type="PANTHER" id="PTHR43794">
    <property type="entry name" value="AMINOHYDROLASE SSNA-RELATED"/>
    <property type="match status" value="1"/>
</dbReference>
<comment type="similarity">
    <text evidence="1">Belongs to the metallo-dependent hydrolases superfamily. ATZ/TRZ family.</text>
</comment>
<name>A0ABR6GNQ2_9BURK</name>
<dbReference type="PANTHER" id="PTHR43794:SF11">
    <property type="entry name" value="AMIDOHYDROLASE-RELATED DOMAIN-CONTAINING PROTEIN"/>
    <property type="match status" value="1"/>
</dbReference>
<dbReference type="EC" id="3.5.4.28" evidence="4"/>
<evidence type="ECO:0000313" key="5">
    <source>
        <dbReference type="Proteomes" id="UP000574369"/>
    </source>
</evidence>
<protein>
    <submittedName>
        <fullName evidence="4">5-methylthioadenosine/S-adenosylhomocysteine deaminase</fullName>
        <ecNumber evidence="4">3.5.4.28</ecNumber>
        <ecNumber evidence="4">3.5.4.31</ecNumber>
    </submittedName>
</protein>
<dbReference type="GO" id="GO:0090614">
    <property type="term" value="F:5'-methylthioadenosine deaminase activity"/>
    <property type="evidence" value="ECO:0007669"/>
    <property type="project" value="UniProtKB-EC"/>
</dbReference>
<dbReference type="EMBL" id="JACHXO010000001">
    <property type="protein sequence ID" value="MBB3193351.1"/>
    <property type="molecule type" value="Genomic_DNA"/>
</dbReference>
<keyword evidence="5" id="KW-1185">Reference proteome</keyword>